<dbReference type="PANTHER" id="PTHR46825:SF7">
    <property type="entry name" value="D-ALANYL-D-ALANINE CARBOXYPEPTIDASE"/>
    <property type="match status" value="1"/>
</dbReference>
<dbReference type="Pfam" id="PF00144">
    <property type="entry name" value="Beta-lactamase"/>
    <property type="match status" value="1"/>
</dbReference>
<dbReference type="RefSeq" id="WP_092733135.1">
    <property type="nucleotide sequence ID" value="NZ_FMXE01000033.1"/>
</dbReference>
<dbReference type="Proteomes" id="UP000198756">
    <property type="component" value="Unassembled WGS sequence"/>
</dbReference>
<evidence type="ECO:0000259" key="2">
    <source>
        <dbReference type="Pfam" id="PF00144"/>
    </source>
</evidence>
<accession>A0A1G5ZD26</accession>
<dbReference type="PANTHER" id="PTHR46825">
    <property type="entry name" value="D-ALANYL-D-ALANINE-CARBOXYPEPTIDASE/ENDOPEPTIDASE AMPH"/>
    <property type="match status" value="1"/>
</dbReference>
<dbReference type="AlphaFoldDB" id="A0A1G5ZD26"/>
<dbReference type="InterPro" id="IPR050491">
    <property type="entry name" value="AmpC-like"/>
</dbReference>
<dbReference type="InterPro" id="IPR012338">
    <property type="entry name" value="Beta-lactam/transpept-like"/>
</dbReference>
<name>A0A1G5ZD26_9BACT</name>
<keyword evidence="1" id="KW-0732">Signal</keyword>
<dbReference type="OrthoDB" id="9793489at2"/>
<proteinExistence type="predicted"/>
<feature type="signal peptide" evidence="1">
    <location>
        <begin position="1"/>
        <end position="23"/>
    </location>
</feature>
<dbReference type="InterPro" id="IPR001466">
    <property type="entry name" value="Beta-lactam-related"/>
</dbReference>
<evidence type="ECO:0000313" key="4">
    <source>
        <dbReference type="Proteomes" id="UP000198756"/>
    </source>
</evidence>
<feature type="domain" description="Beta-lactamase-related" evidence="2">
    <location>
        <begin position="46"/>
        <end position="333"/>
    </location>
</feature>
<dbReference type="SUPFAM" id="SSF56601">
    <property type="entry name" value="beta-lactamase/transpeptidase-like"/>
    <property type="match status" value="1"/>
</dbReference>
<evidence type="ECO:0000313" key="3">
    <source>
        <dbReference type="EMBL" id="SDA92771.1"/>
    </source>
</evidence>
<reference evidence="4" key="1">
    <citation type="submission" date="2016-10" db="EMBL/GenBank/DDBJ databases">
        <authorList>
            <person name="Varghese N."/>
            <person name="Submissions S."/>
        </authorList>
    </citation>
    <scope>NUCLEOTIDE SEQUENCE [LARGE SCALE GENOMIC DNA]</scope>
    <source>
        <strain evidence="4">DSM 22703</strain>
    </source>
</reference>
<organism evidence="3 4">
    <name type="scientific">Algoriphagus alkaliphilus</name>
    <dbReference type="NCBI Taxonomy" id="279824"/>
    <lineage>
        <taxon>Bacteria</taxon>
        <taxon>Pseudomonadati</taxon>
        <taxon>Bacteroidota</taxon>
        <taxon>Cytophagia</taxon>
        <taxon>Cytophagales</taxon>
        <taxon>Cyclobacteriaceae</taxon>
        <taxon>Algoriphagus</taxon>
    </lineage>
</organism>
<protein>
    <submittedName>
        <fullName evidence="3">Beta-lactamase</fullName>
    </submittedName>
</protein>
<gene>
    <name evidence="3" type="ORF">SAMN03080617_03623</name>
</gene>
<sequence length="440" mass="49337">MKSAFISTILFFGLAFHTSFSQAQNFTSLNQFLDSLEIHDKFMGTVLLASEGKPVFQRAIGYADWDKGLKANTETHYRIGSISKMFTAVLVLQAVEDGILSLDQKLADFYPQIPHAEKITMSMLLQHRTGIHNFTNNADYLSYHTKPLSEAELVEIIVAGGSDFEPDAKSDYSNSNFVLLTFILEKINEMPFSQLLKTQISNPLNLKSTYVFTGIDPSKGEGYSYNFDGKWMRDVETDPSIPLGAGAITSDVNDLNSFIYALFEGKLISQESLKLMMEIKENFGRGMFSFPYSEKRSYGHTGGIDGFRSFLGYFPEEKVTVTVLSNGLNYNNNDILIALLDSYFGKDIVLPSFQQVSLTTEDLERYVGDYASDQIPLKLTFVREGNKLVAKPTGQPATALEATKEHTFEFKPVNAVFLFDPEKNQVTLKQGGQSFVFKRQ</sequence>
<dbReference type="Gene3D" id="3.40.710.10">
    <property type="entry name" value="DD-peptidase/beta-lactamase superfamily"/>
    <property type="match status" value="1"/>
</dbReference>
<dbReference type="EMBL" id="FMXE01000033">
    <property type="protein sequence ID" value="SDA92771.1"/>
    <property type="molecule type" value="Genomic_DNA"/>
</dbReference>
<evidence type="ECO:0000256" key="1">
    <source>
        <dbReference type="SAM" id="SignalP"/>
    </source>
</evidence>
<feature type="chain" id="PRO_5011700748" evidence="1">
    <location>
        <begin position="24"/>
        <end position="440"/>
    </location>
</feature>
<keyword evidence="4" id="KW-1185">Reference proteome</keyword>
<dbReference type="STRING" id="279824.SAMN03080617_03623"/>